<accession>A0A4R2M001</accession>
<comment type="caution">
    <text evidence="4">The sequence shown here is derived from an EMBL/GenBank/DDBJ whole genome shotgun (WGS) entry which is preliminary data.</text>
</comment>
<evidence type="ECO:0000313" key="4">
    <source>
        <dbReference type="EMBL" id="TCO86303.1"/>
    </source>
</evidence>
<dbReference type="InterPro" id="IPR021416">
    <property type="entry name" value="DUF3048_N"/>
</dbReference>
<dbReference type="RefSeq" id="WP_132087215.1">
    <property type="nucleotide sequence ID" value="NZ_JANKAQ010000005.1"/>
</dbReference>
<proteinExistence type="predicted"/>
<reference evidence="4 5" key="1">
    <citation type="submission" date="2019-03" db="EMBL/GenBank/DDBJ databases">
        <title>Genomic Encyclopedia of Type Strains, Phase IV (KMG-IV): sequencing the most valuable type-strain genomes for metagenomic binning, comparative biology and taxonomic classification.</title>
        <authorList>
            <person name="Goeker M."/>
        </authorList>
    </citation>
    <scope>NUCLEOTIDE SEQUENCE [LARGE SCALE GENOMIC DNA]</scope>
    <source>
        <strain evidence="4 5">DSM 28559</strain>
    </source>
</reference>
<dbReference type="Pfam" id="PF17479">
    <property type="entry name" value="DUF3048_C"/>
    <property type="match status" value="1"/>
</dbReference>
<evidence type="ECO:0000313" key="5">
    <source>
        <dbReference type="Proteomes" id="UP000295711"/>
    </source>
</evidence>
<feature type="domain" description="DUF3048" evidence="3">
    <location>
        <begin position="236"/>
        <end position="346"/>
    </location>
</feature>
<evidence type="ECO:0000259" key="3">
    <source>
        <dbReference type="Pfam" id="PF17479"/>
    </source>
</evidence>
<dbReference type="Proteomes" id="UP000295711">
    <property type="component" value="Unassembled WGS sequence"/>
</dbReference>
<dbReference type="EMBL" id="SLXA01000001">
    <property type="protein sequence ID" value="TCO86303.1"/>
    <property type="molecule type" value="Genomic_DNA"/>
</dbReference>
<feature type="chain" id="PRO_5039411019" evidence="1">
    <location>
        <begin position="21"/>
        <end position="360"/>
    </location>
</feature>
<evidence type="ECO:0000259" key="2">
    <source>
        <dbReference type="Pfam" id="PF11258"/>
    </source>
</evidence>
<keyword evidence="5" id="KW-1185">Reference proteome</keyword>
<dbReference type="InterPro" id="IPR023158">
    <property type="entry name" value="YerB-like_sf"/>
</dbReference>
<dbReference type="InterPro" id="IPR035328">
    <property type="entry name" value="DUF3048_C"/>
</dbReference>
<dbReference type="SUPFAM" id="SSF159774">
    <property type="entry name" value="YerB-like"/>
    <property type="match status" value="1"/>
</dbReference>
<sequence>MKKRGIIAILGLSMLLGLTACGSKTETTAATETETQTTSVETESVQKTKKARPELAEGQMYSYLTGETVDEAIGSQRPFAIMINNIQEAIPQSGISQAEIMYECLVESGITRLMCEFQNIEDLNKVGSIRSARHYYMDLAQDDDAIYTHFGQSIFAEERINQGYPTISGLSGYSEAVFYRTGDREAPHNVYSSKDGLLAGLEATGISRDYPENYKGRLNFNDEDIVPETGDTAEKVTMPFNVNNPWFEYNEEDGLYYRFQYGEPHIDVENNKQLTFKNLIIQYAERSVISGEDHQDYKLIGSGSGLMITDGKAVKITWERETEGDRTAYYYEDGTPVYLNVGKSYIAVVPSELSVTCESK</sequence>
<feature type="signal peptide" evidence="1">
    <location>
        <begin position="1"/>
        <end position="20"/>
    </location>
</feature>
<gene>
    <name evidence="4" type="ORF">EV212_10183</name>
</gene>
<feature type="domain" description="DUF3048" evidence="2">
    <location>
        <begin position="64"/>
        <end position="206"/>
    </location>
</feature>
<name>A0A4R2M001_9FIRM</name>
<keyword evidence="1" id="KW-0732">Signal</keyword>
<organism evidence="4 5">
    <name type="scientific">Frisingicoccus caecimuris</name>
    <dbReference type="NCBI Taxonomy" id="1796636"/>
    <lineage>
        <taxon>Bacteria</taxon>
        <taxon>Bacillati</taxon>
        <taxon>Bacillota</taxon>
        <taxon>Clostridia</taxon>
        <taxon>Lachnospirales</taxon>
        <taxon>Lachnospiraceae</taxon>
        <taxon>Frisingicoccus</taxon>
    </lineage>
</organism>
<dbReference type="Pfam" id="PF11258">
    <property type="entry name" value="DUF3048"/>
    <property type="match status" value="1"/>
</dbReference>
<dbReference type="Gene3D" id="3.50.90.10">
    <property type="entry name" value="YerB-like"/>
    <property type="match status" value="1"/>
</dbReference>
<dbReference type="PROSITE" id="PS51257">
    <property type="entry name" value="PROKAR_LIPOPROTEIN"/>
    <property type="match status" value="1"/>
</dbReference>
<protein>
    <submittedName>
        <fullName evidence="4">DUF3048 family protein</fullName>
    </submittedName>
</protein>
<evidence type="ECO:0000256" key="1">
    <source>
        <dbReference type="SAM" id="SignalP"/>
    </source>
</evidence>
<dbReference type="AlphaFoldDB" id="A0A4R2M001"/>
<dbReference type="OrthoDB" id="9779102at2"/>